<keyword evidence="2" id="KW-1185">Reference proteome</keyword>
<dbReference type="EMBL" id="CAKOAT010887376">
    <property type="protein sequence ID" value="CAH8390313.1"/>
    <property type="molecule type" value="Genomic_DNA"/>
</dbReference>
<gene>
    <name evidence="1" type="ORF">ERUC_LOCUS42796</name>
</gene>
<evidence type="ECO:0000313" key="1">
    <source>
        <dbReference type="EMBL" id="CAH8390313.1"/>
    </source>
</evidence>
<reference evidence="1 2" key="1">
    <citation type="submission" date="2022-03" db="EMBL/GenBank/DDBJ databases">
        <authorList>
            <person name="Macdonald S."/>
            <person name="Ahmed S."/>
            <person name="Newling K."/>
        </authorList>
    </citation>
    <scope>NUCLEOTIDE SEQUENCE [LARGE SCALE GENOMIC DNA]</scope>
</reference>
<comment type="caution">
    <text evidence="1">The sequence shown here is derived from an EMBL/GenBank/DDBJ whole genome shotgun (WGS) entry which is preliminary data.</text>
</comment>
<accession>A0ABC8M251</accession>
<dbReference type="AlphaFoldDB" id="A0ABC8M251"/>
<proteinExistence type="predicted"/>
<organism evidence="1 2">
    <name type="scientific">Eruca vesicaria subsp. sativa</name>
    <name type="common">Garden rocket</name>
    <name type="synonym">Eruca sativa</name>
    <dbReference type="NCBI Taxonomy" id="29727"/>
    <lineage>
        <taxon>Eukaryota</taxon>
        <taxon>Viridiplantae</taxon>
        <taxon>Streptophyta</taxon>
        <taxon>Embryophyta</taxon>
        <taxon>Tracheophyta</taxon>
        <taxon>Spermatophyta</taxon>
        <taxon>Magnoliopsida</taxon>
        <taxon>eudicotyledons</taxon>
        <taxon>Gunneridae</taxon>
        <taxon>Pentapetalae</taxon>
        <taxon>rosids</taxon>
        <taxon>malvids</taxon>
        <taxon>Brassicales</taxon>
        <taxon>Brassicaceae</taxon>
        <taxon>Brassiceae</taxon>
        <taxon>Eruca</taxon>
    </lineage>
</organism>
<protein>
    <submittedName>
        <fullName evidence="1">Uncharacterized protein</fullName>
    </submittedName>
</protein>
<evidence type="ECO:0000313" key="2">
    <source>
        <dbReference type="Proteomes" id="UP001642260"/>
    </source>
</evidence>
<dbReference type="Proteomes" id="UP001642260">
    <property type="component" value="Unassembled WGS sequence"/>
</dbReference>
<name>A0ABC8M251_ERUVS</name>
<sequence length="61" mass="6752">MASQISSCRGHERAFSPILLFVGVNLSIKTPPFERYDETHPGETRGCGAFNVTIYGDYSQV</sequence>